<evidence type="ECO:0000313" key="6">
    <source>
        <dbReference type="EMBL" id="CDW60161.1"/>
    </source>
</evidence>
<evidence type="ECO:0000313" key="7">
    <source>
        <dbReference type="Proteomes" id="UP000030665"/>
    </source>
</evidence>
<keyword evidence="7" id="KW-1185">Reference proteome</keyword>
<name>A0A077ZIG2_TRITR</name>
<keyword evidence="6" id="KW-0830">Ubiquinone</keyword>
<dbReference type="EC" id="7.1.1.2" evidence="2"/>
<feature type="transmembrane region" description="Helical" evidence="4">
    <location>
        <begin position="130"/>
        <end position="150"/>
    </location>
</feature>
<dbReference type="EMBL" id="HG806924">
    <property type="protein sequence ID" value="CDW60161.1"/>
    <property type="molecule type" value="Genomic_DNA"/>
</dbReference>
<reference evidence="6" key="1">
    <citation type="submission" date="2014-01" db="EMBL/GenBank/DDBJ databases">
        <authorList>
            <person name="Aslett M."/>
        </authorList>
    </citation>
    <scope>NUCLEOTIDE SEQUENCE</scope>
</reference>
<evidence type="ECO:0000259" key="5">
    <source>
        <dbReference type="Pfam" id="PF00361"/>
    </source>
</evidence>
<keyword evidence="4" id="KW-1133">Transmembrane helix</keyword>
<organism evidence="6 7">
    <name type="scientific">Trichuris trichiura</name>
    <name type="common">Whipworm</name>
    <name type="synonym">Trichocephalus trichiurus</name>
    <dbReference type="NCBI Taxonomy" id="36087"/>
    <lineage>
        <taxon>Eukaryota</taxon>
        <taxon>Metazoa</taxon>
        <taxon>Ecdysozoa</taxon>
        <taxon>Nematoda</taxon>
        <taxon>Enoplea</taxon>
        <taxon>Dorylaimia</taxon>
        <taxon>Trichinellida</taxon>
        <taxon>Trichuridae</taxon>
        <taxon>Trichuris</taxon>
    </lineage>
</organism>
<comment type="function">
    <text evidence="1">Core subunit of the mitochondrial membrane respiratory chain NADH dehydrogenase (Complex I) that is believed to belong to the minimal assembly required for catalysis. Complex I functions in the transfer of electrons from NADH to the respiratory chain. The immediate electron acceptor for the enzyme is believed to be ubiquinone.</text>
</comment>
<dbReference type="InterPro" id="IPR001750">
    <property type="entry name" value="ND/Mrp_TM"/>
</dbReference>
<dbReference type="GO" id="GO:0008137">
    <property type="term" value="F:NADH dehydrogenase (ubiquinone) activity"/>
    <property type="evidence" value="ECO:0007669"/>
    <property type="project" value="UniProtKB-EC"/>
</dbReference>
<evidence type="ECO:0000256" key="2">
    <source>
        <dbReference type="ARBA" id="ARBA00012944"/>
    </source>
</evidence>
<evidence type="ECO:0000256" key="1">
    <source>
        <dbReference type="ARBA" id="ARBA00003257"/>
    </source>
</evidence>
<dbReference type="Pfam" id="PF00361">
    <property type="entry name" value="Proton_antipo_M"/>
    <property type="match status" value="1"/>
</dbReference>
<dbReference type="AlphaFoldDB" id="A0A077ZIG2"/>
<keyword evidence="4" id="KW-0812">Transmembrane</keyword>
<keyword evidence="4" id="KW-0472">Membrane</keyword>
<proteinExistence type="predicted"/>
<accession>A0A077ZIG2</accession>
<dbReference type="Proteomes" id="UP000030665">
    <property type="component" value="Unassembled WGS sequence"/>
</dbReference>
<protein>
    <recommendedName>
        <fullName evidence="2">NADH:ubiquinone reductase (H(+)-translocating)</fullName>
        <ecNumber evidence="2">7.1.1.2</ecNumber>
    </recommendedName>
</protein>
<comment type="catalytic activity">
    <reaction evidence="3">
        <text>a ubiquinone + NADH + 5 H(+)(in) = a ubiquinol + NAD(+) + 4 H(+)(out)</text>
        <dbReference type="Rhea" id="RHEA:29091"/>
        <dbReference type="Rhea" id="RHEA-COMP:9565"/>
        <dbReference type="Rhea" id="RHEA-COMP:9566"/>
        <dbReference type="ChEBI" id="CHEBI:15378"/>
        <dbReference type="ChEBI" id="CHEBI:16389"/>
        <dbReference type="ChEBI" id="CHEBI:17976"/>
        <dbReference type="ChEBI" id="CHEBI:57540"/>
        <dbReference type="ChEBI" id="CHEBI:57945"/>
        <dbReference type="EC" id="7.1.1.2"/>
    </reaction>
</comment>
<reference evidence="6" key="2">
    <citation type="submission" date="2014-03" db="EMBL/GenBank/DDBJ databases">
        <title>The whipworm genome and dual-species transcriptomics of an intimate host-pathogen interaction.</title>
        <authorList>
            <person name="Foth B.J."/>
            <person name="Tsai I.J."/>
            <person name="Reid A.J."/>
            <person name="Bancroft A.J."/>
            <person name="Nichol S."/>
            <person name="Tracey A."/>
            <person name="Holroyd N."/>
            <person name="Cotton J.A."/>
            <person name="Stanley E.J."/>
            <person name="Zarowiecki M."/>
            <person name="Liu J.Z."/>
            <person name="Huckvale T."/>
            <person name="Cooper P.J."/>
            <person name="Grencis R.K."/>
            <person name="Berriman M."/>
        </authorList>
    </citation>
    <scope>NUCLEOTIDE SEQUENCE [LARGE SCALE GENOMIC DNA]</scope>
</reference>
<feature type="domain" description="NADH:quinone oxidoreductase/Mrp antiporter transmembrane" evidence="5">
    <location>
        <begin position="48"/>
        <end position="169"/>
    </location>
</feature>
<sequence>MFGMLPLFLTIRRLGTIRDMINLTECLSYTTIILTFSCSTCDYLKLIIIFACIWLTAGGYVMQKINFRYEFFAHKIRISLTLVLVLMSSTLCLLETDSKEFVALSRVTQLTILLALLVRDHLHFENRLIFSIISHGLIGNSLFFLGYFLILVRPDFSTNIINIITLLLNTGAPPSFAMMREITLFITTHLGFIPTYLRSYDHSFNMKQSHNFTIKLS</sequence>
<evidence type="ECO:0000256" key="3">
    <source>
        <dbReference type="ARBA" id="ARBA00049551"/>
    </source>
</evidence>
<feature type="transmembrane region" description="Helical" evidence="4">
    <location>
        <begin position="177"/>
        <end position="197"/>
    </location>
</feature>
<feature type="transmembrane region" description="Helical" evidence="4">
    <location>
        <begin position="43"/>
        <end position="62"/>
    </location>
</feature>
<gene>
    <name evidence="6" type="ORF">TTRE_0000851801</name>
</gene>
<evidence type="ECO:0000256" key="4">
    <source>
        <dbReference type="SAM" id="Phobius"/>
    </source>
</evidence>